<protein>
    <recommendedName>
        <fullName evidence="2">adenylate kinase</fullName>
        <ecNumber evidence="2">2.7.4.3</ecNumber>
    </recommendedName>
</protein>
<keyword evidence="8" id="KW-1185">Reference proteome</keyword>
<gene>
    <name evidence="7" type="ORF">WJX72_005801</name>
</gene>
<evidence type="ECO:0000256" key="1">
    <source>
        <dbReference type="ARBA" id="ARBA00007220"/>
    </source>
</evidence>
<dbReference type="InterPro" id="IPR027417">
    <property type="entry name" value="P-loop_NTPase"/>
</dbReference>
<dbReference type="PANTHER" id="PTHR23359">
    <property type="entry name" value="NUCLEOTIDE KINASE"/>
    <property type="match status" value="1"/>
</dbReference>
<proteinExistence type="inferred from homology"/>
<evidence type="ECO:0000256" key="5">
    <source>
        <dbReference type="ARBA" id="ARBA00022777"/>
    </source>
</evidence>
<sequence length="716" mass="77510">MKAFVAECNAFILRTVGEALTAAGYEVYGTLTSASADAPSWLRSADTSLSAWALELSPAQLAEAARKEASVVVYAVHGQEQQCQEAVLQLAALPADGKERVFIGISTPLTWAKTPKPAARKGRLRTHIICPGLLYGLGETAEGWHEQFQAAWQASPSTSLPVYGSGANIVPTIHVTDLAAYVVACAECGRPDTPYLLAVDQKLHSLREIVAAISGKLGSGLVHEVPQDELFVMKGIERYLLELPMSPTHLPLPPTLHYHDGLLANLDTIAQQYLAARQLAPMKVLLAGPPAAGKTYWADKLAAEYQLRRIDARAMLTAAEELGPAFKQEVQTELSGKGGRASDASLARICQHLLRRLPERNRGYVLDGWPRTAEQAEEVFSMDVPYTEEELRAWESEKANEAAAKGPPAKAGAKGPAAAQKGGKAASIQGPPRRRAVQQELLPDVVFQLDAPEEVLLARVQQVAGVEAAAASPPPPPPAVKGGKAAAPPAAPLSHNNEPGFRRRFAAYTALHETDSQDLHNRQEAIQARWEDQRKALEAKAQAEAETAALAELRQRRKSTLTSSLNASTKTASRMSQTGGHTQSPTPHGRRSSAGDAKATNSGTADDAATAPDDDEPPQQQRHTNVDMWRQHSEEALRFQAEPIRRMLMQDLAPELSAALLEVAGSRPEDPIEFIAQHLIKAGNAREEQYTDPYAADVYATQKQKWLLRQQREALL</sequence>
<feature type="region of interest" description="Disordered" evidence="6">
    <location>
        <begin position="469"/>
        <end position="500"/>
    </location>
</feature>
<dbReference type="SUPFAM" id="SSF51735">
    <property type="entry name" value="NAD(P)-binding Rossmann-fold domains"/>
    <property type="match status" value="1"/>
</dbReference>
<organism evidence="7 8">
    <name type="scientific">[Myrmecia] bisecta</name>
    <dbReference type="NCBI Taxonomy" id="41462"/>
    <lineage>
        <taxon>Eukaryota</taxon>
        <taxon>Viridiplantae</taxon>
        <taxon>Chlorophyta</taxon>
        <taxon>core chlorophytes</taxon>
        <taxon>Trebouxiophyceae</taxon>
        <taxon>Trebouxiales</taxon>
        <taxon>Trebouxiaceae</taxon>
        <taxon>Myrmecia</taxon>
    </lineage>
</organism>
<dbReference type="Gene3D" id="3.40.50.300">
    <property type="entry name" value="P-loop containing nucleotide triphosphate hydrolases"/>
    <property type="match status" value="1"/>
</dbReference>
<dbReference type="EMBL" id="JALJOR010000008">
    <property type="protein sequence ID" value="KAK9812921.1"/>
    <property type="molecule type" value="Genomic_DNA"/>
</dbReference>
<keyword evidence="4" id="KW-0547">Nucleotide-binding</keyword>
<dbReference type="InterPro" id="IPR047499">
    <property type="entry name" value="DD_AK7"/>
</dbReference>
<keyword evidence="5" id="KW-0418">Kinase</keyword>
<feature type="region of interest" description="Disordered" evidence="6">
    <location>
        <begin position="555"/>
        <end position="627"/>
    </location>
</feature>
<evidence type="ECO:0000313" key="8">
    <source>
        <dbReference type="Proteomes" id="UP001489004"/>
    </source>
</evidence>
<accession>A0AAW1PHB6</accession>
<dbReference type="Pfam" id="PF05186">
    <property type="entry name" value="Dpy-30"/>
    <property type="match status" value="1"/>
</dbReference>
<dbReference type="Pfam" id="PF00406">
    <property type="entry name" value="ADK"/>
    <property type="match status" value="1"/>
</dbReference>
<dbReference type="InterPro" id="IPR000850">
    <property type="entry name" value="Adenylat/UMP-CMP_kin"/>
</dbReference>
<dbReference type="GO" id="GO:0004017">
    <property type="term" value="F:AMP kinase activity"/>
    <property type="evidence" value="ECO:0007669"/>
    <property type="project" value="UniProtKB-EC"/>
</dbReference>
<dbReference type="InterPro" id="IPR036291">
    <property type="entry name" value="NAD(P)-bd_dom_sf"/>
</dbReference>
<feature type="compositionally biased region" description="Polar residues" evidence="6">
    <location>
        <begin position="560"/>
        <end position="586"/>
    </location>
</feature>
<name>A0AAW1PHB6_9CHLO</name>
<feature type="compositionally biased region" description="Low complexity" evidence="6">
    <location>
        <begin position="402"/>
        <end position="426"/>
    </location>
</feature>
<dbReference type="CDD" id="cd22967">
    <property type="entry name" value="DD_AK7"/>
    <property type="match status" value="1"/>
</dbReference>
<evidence type="ECO:0000256" key="6">
    <source>
        <dbReference type="SAM" id="MobiDB-lite"/>
    </source>
</evidence>
<reference evidence="7 8" key="1">
    <citation type="journal article" date="2024" name="Nat. Commun.">
        <title>Phylogenomics reveals the evolutionary origins of lichenization in chlorophyte algae.</title>
        <authorList>
            <person name="Puginier C."/>
            <person name="Libourel C."/>
            <person name="Otte J."/>
            <person name="Skaloud P."/>
            <person name="Haon M."/>
            <person name="Grisel S."/>
            <person name="Petersen M."/>
            <person name="Berrin J.G."/>
            <person name="Delaux P.M."/>
            <person name="Dal Grande F."/>
            <person name="Keller J."/>
        </authorList>
    </citation>
    <scope>NUCLEOTIDE SEQUENCE [LARGE SCALE GENOMIC DNA]</scope>
    <source>
        <strain evidence="7 8">SAG 2043</strain>
    </source>
</reference>
<evidence type="ECO:0000256" key="2">
    <source>
        <dbReference type="ARBA" id="ARBA00012955"/>
    </source>
</evidence>
<dbReference type="InterPro" id="IPR007858">
    <property type="entry name" value="Dpy-30_motif"/>
</dbReference>
<dbReference type="Gene3D" id="3.40.50.720">
    <property type="entry name" value="NAD(P)-binding Rossmann-like Domain"/>
    <property type="match status" value="1"/>
</dbReference>
<dbReference type="Gene3D" id="1.20.890.10">
    <property type="entry name" value="cAMP-dependent protein kinase regulatory subunit, dimerization-anchoring domain"/>
    <property type="match status" value="1"/>
</dbReference>
<dbReference type="Proteomes" id="UP001489004">
    <property type="component" value="Unassembled WGS sequence"/>
</dbReference>
<comment type="caution">
    <text evidence="7">The sequence shown here is derived from an EMBL/GenBank/DDBJ whole genome shotgun (WGS) entry which is preliminary data.</text>
</comment>
<comment type="similarity">
    <text evidence="1">Belongs to the adenylate kinase family.</text>
</comment>
<evidence type="ECO:0000256" key="3">
    <source>
        <dbReference type="ARBA" id="ARBA00022679"/>
    </source>
</evidence>
<dbReference type="SUPFAM" id="SSF52540">
    <property type="entry name" value="P-loop containing nucleoside triphosphate hydrolases"/>
    <property type="match status" value="1"/>
</dbReference>
<feature type="region of interest" description="Disordered" evidence="6">
    <location>
        <begin position="397"/>
        <end position="432"/>
    </location>
</feature>
<dbReference type="GO" id="GO:0005524">
    <property type="term" value="F:ATP binding"/>
    <property type="evidence" value="ECO:0007669"/>
    <property type="project" value="InterPro"/>
</dbReference>
<evidence type="ECO:0000256" key="4">
    <source>
        <dbReference type="ARBA" id="ARBA00022741"/>
    </source>
</evidence>
<dbReference type="AlphaFoldDB" id="A0AAW1PHB6"/>
<keyword evidence="3" id="KW-0808">Transferase</keyword>
<evidence type="ECO:0000313" key="7">
    <source>
        <dbReference type="EMBL" id="KAK9812921.1"/>
    </source>
</evidence>
<dbReference type="EC" id="2.7.4.3" evidence="2"/>